<evidence type="ECO:0000313" key="12">
    <source>
        <dbReference type="Proteomes" id="UP000612899"/>
    </source>
</evidence>
<evidence type="ECO:0000256" key="8">
    <source>
        <dbReference type="PROSITE-ProRule" id="PRU01091"/>
    </source>
</evidence>
<name>A0A8J3VDS8_9ACTN</name>
<dbReference type="Pfam" id="PF00486">
    <property type="entry name" value="Trans_reg_C"/>
    <property type="match status" value="1"/>
</dbReference>
<evidence type="ECO:0000259" key="10">
    <source>
        <dbReference type="PROSITE" id="PS51755"/>
    </source>
</evidence>
<dbReference type="CDD" id="cd00383">
    <property type="entry name" value="trans_reg_C"/>
    <property type="match status" value="1"/>
</dbReference>
<keyword evidence="5 8" id="KW-0238">DNA-binding</keyword>
<evidence type="ECO:0000256" key="4">
    <source>
        <dbReference type="ARBA" id="ARBA00023015"/>
    </source>
</evidence>
<dbReference type="SMART" id="SM00448">
    <property type="entry name" value="REC"/>
    <property type="match status" value="1"/>
</dbReference>
<evidence type="ECO:0000259" key="9">
    <source>
        <dbReference type="PROSITE" id="PS50110"/>
    </source>
</evidence>
<evidence type="ECO:0000256" key="1">
    <source>
        <dbReference type="ARBA" id="ARBA00004496"/>
    </source>
</evidence>
<dbReference type="CDD" id="cd17574">
    <property type="entry name" value="REC_OmpR"/>
    <property type="match status" value="1"/>
</dbReference>
<keyword evidence="6" id="KW-0804">Transcription</keyword>
<dbReference type="PROSITE" id="PS51755">
    <property type="entry name" value="OMPR_PHOB"/>
    <property type="match status" value="1"/>
</dbReference>
<feature type="domain" description="Response regulatory" evidence="9">
    <location>
        <begin position="1"/>
        <end position="117"/>
    </location>
</feature>
<feature type="modified residue" description="4-aspartylphosphate" evidence="7">
    <location>
        <position position="49"/>
    </location>
</feature>
<dbReference type="Proteomes" id="UP000612899">
    <property type="component" value="Unassembled WGS sequence"/>
</dbReference>
<accession>A0A8J3VDS8</accession>
<dbReference type="PROSITE" id="PS50110">
    <property type="entry name" value="RESPONSE_REGULATORY"/>
    <property type="match status" value="1"/>
</dbReference>
<sequence>MLVVEDDPALAASVRRCLEYSGYAVAVVHDGPAALAHAARHLPEVVILDLGLPGLDGLEVCKALRGLTPDGVAPMVLMLTARDATADRVAGLDAGADDYLVKPFAFEELQARVRALLRRRSLPGAAASAQLVAEDVLVDPVTRQVQRGSRDIGLTALEFDLLCFFLRHHRHVLSREQLLQAVWGGGSAASSNVVDVYVGYLRSKLEAGGEPRILHTVRGAGYVLRAAA</sequence>
<dbReference type="Gene3D" id="6.10.250.690">
    <property type="match status" value="1"/>
</dbReference>
<dbReference type="FunFam" id="1.10.10.10:FF:000005">
    <property type="entry name" value="Two-component system response regulator"/>
    <property type="match status" value="1"/>
</dbReference>
<dbReference type="SMART" id="SM00862">
    <property type="entry name" value="Trans_reg_C"/>
    <property type="match status" value="1"/>
</dbReference>
<dbReference type="InterPro" id="IPR011006">
    <property type="entry name" value="CheY-like_superfamily"/>
</dbReference>
<dbReference type="Gene3D" id="1.10.10.10">
    <property type="entry name" value="Winged helix-like DNA-binding domain superfamily/Winged helix DNA-binding domain"/>
    <property type="match status" value="1"/>
</dbReference>
<dbReference type="PANTHER" id="PTHR48111:SF22">
    <property type="entry name" value="REGULATOR OF RPOS"/>
    <property type="match status" value="1"/>
</dbReference>
<gene>
    <name evidence="11" type="primary">mprA</name>
    <name evidence="11" type="ORF">Rhe02_05850</name>
</gene>
<keyword evidence="3" id="KW-0902">Two-component regulatory system</keyword>
<feature type="domain" description="OmpR/PhoB-type" evidence="10">
    <location>
        <begin position="128"/>
        <end position="226"/>
    </location>
</feature>
<dbReference type="SUPFAM" id="SSF52172">
    <property type="entry name" value="CheY-like"/>
    <property type="match status" value="1"/>
</dbReference>
<dbReference type="AlphaFoldDB" id="A0A8J3VDS8"/>
<dbReference type="EMBL" id="BONY01000002">
    <property type="protein sequence ID" value="GIH02518.1"/>
    <property type="molecule type" value="Genomic_DNA"/>
</dbReference>
<comment type="subcellular location">
    <subcellularLocation>
        <location evidence="1">Cytoplasm</location>
    </subcellularLocation>
</comment>
<evidence type="ECO:0000256" key="6">
    <source>
        <dbReference type="ARBA" id="ARBA00023163"/>
    </source>
</evidence>
<reference evidence="11" key="1">
    <citation type="submission" date="2021-01" db="EMBL/GenBank/DDBJ databases">
        <title>Whole genome shotgun sequence of Rhizocola hellebori NBRC 109834.</title>
        <authorList>
            <person name="Komaki H."/>
            <person name="Tamura T."/>
        </authorList>
    </citation>
    <scope>NUCLEOTIDE SEQUENCE</scope>
    <source>
        <strain evidence="11">NBRC 109834</strain>
    </source>
</reference>
<evidence type="ECO:0000256" key="3">
    <source>
        <dbReference type="ARBA" id="ARBA00023012"/>
    </source>
</evidence>
<dbReference type="InterPro" id="IPR039420">
    <property type="entry name" value="WalR-like"/>
</dbReference>
<dbReference type="Gene3D" id="3.40.50.2300">
    <property type="match status" value="1"/>
</dbReference>
<evidence type="ECO:0000313" key="11">
    <source>
        <dbReference type="EMBL" id="GIH02518.1"/>
    </source>
</evidence>
<evidence type="ECO:0000256" key="7">
    <source>
        <dbReference type="PROSITE-ProRule" id="PRU00169"/>
    </source>
</evidence>
<evidence type="ECO:0000256" key="2">
    <source>
        <dbReference type="ARBA" id="ARBA00022553"/>
    </source>
</evidence>
<dbReference type="InterPro" id="IPR036388">
    <property type="entry name" value="WH-like_DNA-bd_sf"/>
</dbReference>
<dbReference type="Pfam" id="PF00072">
    <property type="entry name" value="Response_reg"/>
    <property type="match status" value="1"/>
</dbReference>
<comment type="caution">
    <text evidence="11">The sequence shown here is derived from an EMBL/GenBank/DDBJ whole genome shotgun (WGS) entry which is preliminary data.</text>
</comment>
<keyword evidence="4" id="KW-0805">Transcription regulation</keyword>
<protein>
    <submittedName>
        <fullName evidence="11">Response regulator MprA</fullName>
    </submittedName>
</protein>
<proteinExistence type="predicted"/>
<dbReference type="GO" id="GO:0032993">
    <property type="term" value="C:protein-DNA complex"/>
    <property type="evidence" value="ECO:0007669"/>
    <property type="project" value="TreeGrafter"/>
</dbReference>
<dbReference type="GO" id="GO:0006355">
    <property type="term" value="P:regulation of DNA-templated transcription"/>
    <property type="evidence" value="ECO:0007669"/>
    <property type="project" value="InterPro"/>
</dbReference>
<dbReference type="GO" id="GO:0000156">
    <property type="term" value="F:phosphorelay response regulator activity"/>
    <property type="evidence" value="ECO:0007669"/>
    <property type="project" value="TreeGrafter"/>
</dbReference>
<evidence type="ECO:0000256" key="5">
    <source>
        <dbReference type="ARBA" id="ARBA00023125"/>
    </source>
</evidence>
<keyword evidence="2 7" id="KW-0597">Phosphoprotein</keyword>
<feature type="DNA-binding region" description="OmpR/PhoB-type" evidence="8">
    <location>
        <begin position="128"/>
        <end position="226"/>
    </location>
</feature>
<dbReference type="InterPro" id="IPR001867">
    <property type="entry name" value="OmpR/PhoB-type_DNA-bd"/>
</dbReference>
<keyword evidence="12" id="KW-1185">Reference proteome</keyword>
<dbReference type="InterPro" id="IPR001789">
    <property type="entry name" value="Sig_transdc_resp-reg_receiver"/>
</dbReference>
<dbReference type="GO" id="GO:0005829">
    <property type="term" value="C:cytosol"/>
    <property type="evidence" value="ECO:0007669"/>
    <property type="project" value="TreeGrafter"/>
</dbReference>
<organism evidence="11 12">
    <name type="scientific">Rhizocola hellebori</name>
    <dbReference type="NCBI Taxonomy" id="1392758"/>
    <lineage>
        <taxon>Bacteria</taxon>
        <taxon>Bacillati</taxon>
        <taxon>Actinomycetota</taxon>
        <taxon>Actinomycetes</taxon>
        <taxon>Micromonosporales</taxon>
        <taxon>Micromonosporaceae</taxon>
        <taxon>Rhizocola</taxon>
    </lineage>
</organism>
<dbReference type="PANTHER" id="PTHR48111">
    <property type="entry name" value="REGULATOR OF RPOS"/>
    <property type="match status" value="1"/>
</dbReference>
<dbReference type="GO" id="GO:0000976">
    <property type="term" value="F:transcription cis-regulatory region binding"/>
    <property type="evidence" value="ECO:0007669"/>
    <property type="project" value="TreeGrafter"/>
</dbReference>